<keyword evidence="3" id="KW-0663">Pyridoxal phosphate</keyword>
<dbReference type="GO" id="GO:0030170">
    <property type="term" value="F:pyridoxal phosphate binding"/>
    <property type="evidence" value="ECO:0007669"/>
    <property type="project" value="InterPro"/>
</dbReference>
<sequence>MEHVSFDAVVDRKNTLARKWDARQEVFGCEDLLPMWIADMDFLSPPAVAAAIQKRAAHGMYGYASRPASYFETIVNWLSKRHHWAVETAWICPTPAVVTAISIAVQAFTRPGDRVMIQTPVYPPFFACVLNNSRTVAENPLRMANGRFCMDFDHMERQMAGGVAMFILCSPHNPVGRVWTKEELTRLAELCCRYNVLIITDEIHSDLAFPECRHIPLASLNPEIARRTITCISPSKSFNLAGFYTSSTIIADAGLRERFRQALEALEITGSNLFGIVASEAAYGDSGLWLDNLLVYLEENANYLHRFLTERIPAIQMAKPEGTYLAWLDCRQLGLTGMELKRFFTQQAKVGLNDGATFGKAGQGFMRLNYGCPRAVLTEGLERIDRAVRQYKGGR</sequence>
<dbReference type="Gene3D" id="3.40.640.10">
    <property type="entry name" value="Type I PLP-dependent aspartate aminotransferase-like (Major domain)"/>
    <property type="match status" value="1"/>
</dbReference>
<dbReference type="EMBL" id="UPPP01000055">
    <property type="protein sequence ID" value="VBB05404.1"/>
    <property type="molecule type" value="Genomic_DNA"/>
</dbReference>
<dbReference type="SUPFAM" id="SSF53383">
    <property type="entry name" value="PLP-dependent transferases"/>
    <property type="match status" value="1"/>
</dbReference>
<reference evidence="7 8" key="1">
    <citation type="submission" date="2018-06" db="EMBL/GenBank/DDBJ databases">
        <authorList>
            <person name="Strepis N."/>
        </authorList>
    </citation>
    <scope>NUCLEOTIDE SEQUENCE [LARGE SCALE GENOMIC DNA]</scope>
    <source>
        <strain evidence="7">LUCI</strain>
    </source>
</reference>
<dbReference type="Pfam" id="PF00155">
    <property type="entry name" value="Aminotran_1_2"/>
    <property type="match status" value="1"/>
</dbReference>
<name>A0A498R1R7_9FIRM</name>
<evidence type="ECO:0000256" key="2">
    <source>
        <dbReference type="ARBA" id="ARBA00012224"/>
    </source>
</evidence>
<dbReference type="InterPro" id="IPR027619">
    <property type="entry name" value="C-S_lyase_PatB-like"/>
</dbReference>
<keyword evidence="4" id="KW-0456">Lyase</keyword>
<proteinExistence type="inferred from homology"/>
<organism evidence="7 8">
    <name type="scientific">Lucifera butyrica</name>
    <dbReference type="NCBI Taxonomy" id="1351585"/>
    <lineage>
        <taxon>Bacteria</taxon>
        <taxon>Bacillati</taxon>
        <taxon>Bacillota</taxon>
        <taxon>Negativicutes</taxon>
        <taxon>Veillonellales</taxon>
        <taxon>Veillonellaceae</taxon>
        <taxon>Lucifera</taxon>
    </lineage>
</organism>
<evidence type="ECO:0000313" key="8">
    <source>
        <dbReference type="Proteomes" id="UP000277811"/>
    </source>
</evidence>
<keyword evidence="7" id="KW-0808">Transferase</keyword>
<dbReference type="InterPro" id="IPR004839">
    <property type="entry name" value="Aminotransferase_I/II_large"/>
</dbReference>
<dbReference type="GO" id="GO:0047804">
    <property type="term" value="F:cysteine-S-conjugate beta-lyase activity"/>
    <property type="evidence" value="ECO:0007669"/>
    <property type="project" value="UniProtKB-EC"/>
</dbReference>
<feature type="domain" description="Aminotransferase class I/classII large" evidence="6">
    <location>
        <begin position="39"/>
        <end position="384"/>
    </location>
</feature>
<dbReference type="CDD" id="cd00609">
    <property type="entry name" value="AAT_like"/>
    <property type="match status" value="1"/>
</dbReference>
<evidence type="ECO:0000256" key="3">
    <source>
        <dbReference type="ARBA" id="ARBA00022898"/>
    </source>
</evidence>
<dbReference type="NCBIfam" id="TIGR04350">
    <property type="entry name" value="C_S_lyase_PatB"/>
    <property type="match status" value="1"/>
</dbReference>
<dbReference type="InterPro" id="IPR015421">
    <property type="entry name" value="PyrdxlP-dep_Trfase_major"/>
</dbReference>
<dbReference type="RefSeq" id="WP_122626394.1">
    <property type="nucleotide sequence ID" value="NZ_UPPP01000055.1"/>
</dbReference>
<protein>
    <recommendedName>
        <fullName evidence="2">cysteine-S-conjugate beta-lyase</fullName>
        <ecNumber evidence="2">4.4.1.13</ecNumber>
    </recommendedName>
</protein>
<keyword evidence="8" id="KW-1185">Reference proteome</keyword>
<dbReference type="InterPro" id="IPR015424">
    <property type="entry name" value="PyrdxlP-dep_Trfase"/>
</dbReference>
<keyword evidence="7" id="KW-0032">Aminotransferase</keyword>
<dbReference type="GO" id="GO:0008483">
    <property type="term" value="F:transaminase activity"/>
    <property type="evidence" value="ECO:0007669"/>
    <property type="project" value="UniProtKB-KW"/>
</dbReference>
<dbReference type="AlphaFoldDB" id="A0A498R1R7"/>
<dbReference type="InterPro" id="IPR015422">
    <property type="entry name" value="PyrdxlP-dep_Trfase_small"/>
</dbReference>
<gene>
    <name evidence="7" type="ORF">LUCI_0613</name>
</gene>
<evidence type="ECO:0000313" key="7">
    <source>
        <dbReference type="EMBL" id="VBB05404.1"/>
    </source>
</evidence>
<dbReference type="Proteomes" id="UP000277811">
    <property type="component" value="Unassembled WGS sequence"/>
</dbReference>
<evidence type="ECO:0000259" key="6">
    <source>
        <dbReference type="Pfam" id="PF00155"/>
    </source>
</evidence>
<dbReference type="OrthoDB" id="9802872at2"/>
<evidence type="ECO:0000256" key="4">
    <source>
        <dbReference type="ARBA" id="ARBA00023239"/>
    </source>
</evidence>
<dbReference type="PANTHER" id="PTHR43525:SF1">
    <property type="entry name" value="PROTEIN MALY"/>
    <property type="match status" value="1"/>
</dbReference>
<accession>A0A498R1R7</accession>
<evidence type="ECO:0000256" key="5">
    <source>
        <dbReference type="ARBA" id="ARBA00037974"/>
    </source>
</evidence>
<comment type="similarity">
    <text evidence="5">Belongs to the class-II pyridoxal-phosphate-dependent aminotransferase family. MalY/PatB cystathionine beta-lyase subfamily.</text>
</comment>
<comment type="cofactor">
    <cofactor evidence="1">
        <name>pyridoxal 5'-phosphate</name>
        <dbReference type="ChEBI" id="CHEBI:597326"/>
    </cofactor>
</comment>
<dbReference type="EC" id="4.4.1.13" evidence="2"/>
<dbReference type="PANTHER" id="PTHR43525">
    <property type="entry name" value="PROTEIN MALY"/>
    <property type="match status" value="1"/>
</dbReference>
<dbReference type="Gene3D" id="3.90.1150.10">
    <property type="entry name" value="Aspartate Aminotransferase, domain 1"/>
    <property type="match status" value="1"/>
</dbReference>
<dbReference type="InterPro" id="IPR051798">
    <property type="entry name" value="Class-II_PLP-Dep_Aminotrans"/>
</dbReference>
<evidence type="ECO:0000256" key="1">
    <source>
        <dbReference type="ARBA" id="ARBA00001933"/>
    </source>
</evidence>